<evidence type="ECO:0000313" key="2">
    <source>
        <dbReference type="Proteomes" id="UP000689195"/>
    </source>
</evidence>
<dbReference type="AlphaFoldDB" id="A0A8S1TUI0"/>
<dbReference type="EMBL" id="CAJJDO010000027">
    <property type="protein sequence ID" value="CAD8155534.1"/>
    <property type="molecule type" value="Genomic_DNA"/>
</dbReference>
<accession>A0A8S1TUI0</accession>
<proteinExistence type="predicted"/>
<reference evidence="1" key="1">
    <citation type="submission" date="2021-01" db="EMBL/GenBank/DDBJ databases">
        <authorList>
            <consortium name="Genoscope - CEA"/>
            <person name="William W."/>
        </authorList>
    </citation>
    <scope>NUCLEOTIDE SEQUENCE</scope>
</reference>
<dbReference type="Proteomes" id="UP000689195">
    <property type="component" value="Unassembled WGS sequence"/>
</dbReference>
<keyword evidence="2" id="KW-1185">Reference proteome</keyword>
<name>A0A8S1TUI0_9CILI</name>
<evidence type="ECO:0000313" key="1">
    <source>
        <dbReference type="EMBL" id="CAD8155534.1"/>
    </source>
</evidence>
<gene>
    <name evidence="1" type="ORF">PPENT_87.1.T0270154</name>
</gene>
<sequence>MFIVKKLKKEESNDEQKYVGEIEYLLYQQQKYGKLNYQKIIDSNNEIKKLVQPDRAIQYQEIKGRQNQKVKSVKSCKWMNIQFEYYFNRNNVLINQINYAEEYSPPRFPQQKFLAIINQDESMNSKQRKIQLKLKQKEFRNIQNEKQVQNKDQENTMFIQSQPQDSKKGKGGKIKKTIKIKKEAIKFQKQKDDIKNQKNVIIQEKRKIQQEMKIQQDKHHNLIKSAAEAEPKIKANKDFVNERDERLNGLKIDQKKKKNNIKKLKKDA</sequence>
<comment type="caution">
    <text evidence="1">The sequence shown here is derived from an EMBL/GenBank/DDBJ whole genome shotgun (WGS) entry which is preliminary data.</text>
</comment>
<protein>
    <submittedName>
        <fullName evidence="1">Uncharacterized protein</fullName>
    </submittedName>
</protein>
<organism evidence="1 2">
    <name type="scientific">Paramecium pentaurelia</name>
    <dbReference type="NCBI Taxonomy" id="43138"/>
    <lineage>
        <taxon>Eukaryota</taxon>
        <taxon>Sar</taxon>
        <taxon>Alveolata</taxon>
        <taxon>Ciliophora</taxon>
        <taxon>Intramacronucleata</taxon>
        <taxon>Oligohymenophorea</taxon>
        <taxon>Peniculida</taxon>
        <taxon>Parameciidae</taxon>
        <taxon>Paramecium</taxon>
    </lineage>
</organism>